<gene>
    <name evidence="1" type="ORF">DERYTH_LOCUS19792</name>
</gene>
<reference evidence="1" key="1">
    <citation type="submission" date="2021-06" db="EMBL/GenBank/DDBJ databases">
        <authorList>
            <person name="Kallberg Y."/>
            <person name="Tangrot J."/>
            <person name="Rosling A."/>
        </authorList>
    </citation>
    <scope>NUCLEOTIDE SEQUENCE</scope>
    <source>
        <strain evidence="1">MA453B</strain>
    </source>
</reference>
<comment type="caution">
    <text evidence="1">The sequence shown here is derived from an EMBL/GenBank/DDBJ whole genome shotgun (WGS) entry which is preliminary data.</text>
</comment>
<dbReference type="SUPFAM" id="SSF52047">
    <property type="entry name" value="RNI-like"/>
    <property type="match status" value="1"/>
</dbReference>
<accession>A0A9N9JJJ7</accession>
<feature type="non-terminal residue" evidence="1">
    <location>
        <position position="45"/>
    </location>
</feature>
<evidence type="ECO:0000313" key="1">
    <source>
        <dbReference type="EMBL" id="CAG8782340.1"/>
    </source>
</evidence>
<dbReference type="EMBL" id="CAJVPY010022282">
    <property type="protein sequence ID" value="CAG8782340.1"/>
    <property type="molecule type" value="Genomic_DNA"/>
</dbReference>
<protein>
    <submittedName>
        <fullName evidence="1">15458_t:CDS:1</fullName>
    </submittedName>
</protein>
<proteinExistence type="predicted"/>
<dbReference type="Proteomes" id="UP000789405">
    <property type="component" value="Unassembled WGS sequence"/>
</dbReference>
<dbReference type="AlphaFoldDB" id="A0A9N9JJJ7"/>
<evidence type="ECO:0000313" key="2">
    <source>
        <dbReference type="Proteomes" id="UP000789405"/>
    </source>
</evidence>
<name>A0A9N9JJJ7_9GLOM</name>
<sequence length="45" mass="4720">MSINVSNNNLGTLGGVVFVGVLCMNKTLNSLKIKESQIGIIGGRE</sequence>
<organism evidence="1 2">
    <name type="scientific">Dentiscutata erythropus</name>
    <dbReference type="NCBI Taxonomy" id="1348616"/>
    <lineage>
        <taxon>Eukaryota</taxon>
        <taxon>Fungi</taxon>
        <taxon>Fungi incertae sedis</taxon>
        <taxon>Mucoromycota</taxon>
        <taxon>Glomeromycotina</taxon>
        <taxon>Glomeromycetes</taxon>
        <taxon>Diversisporales</taxon>
        <taxon>Gigasporaceae</taxon>
        <taxon>Dentiscutata</taxon>
    </lineage>
</organism>
<keyword evidence="2" id="KW-1185">Reference proteome</keyword>